<evidence type="ECO:0000313" key="4">
    <source>
        <dbReference type="Proteomes" id="UP000032180"/>
    </source>
</evidence>
<accession>A0A0D9XBX6</accession>
<comment type="similarity">
    <text evidence="1">Belongs to the LEA type 1 family.</text>
</comment>
<sequence>MQGGRSASAVESAKEAAANVGASAWAGKEKTKAVVQAAVDKARAPDAPAKDAADARKAERIRDVEATKRHAMRANAAAKEHATAATATYHPSSATDGGVAGRAMDEHSIDSGGVAPGDGAMERAPAATSAGVAPGDGYPPASTT</sequence>
<dbReference type="GO" id="GO:0009793">
    <property type="term" value="P:embryo development ending in seed dormancy"/>
    <property type="evidence" value="ECO:0007669"/>
    <property type="project" value="InterPro"/>
</dbReference>
<dbReference type="InterPro" id="IPR005513">
    <property type="entry name" value="LEA_1"/>
</dbReference>
<dbReference type="Pfam" id="PF03760">
    <property type="entry name" value="LEA_1"/>
    <property type="match status" value="1"/>
</dbReference>
<dbReference type="AlphaFoldDB" id="A0A0D9XBX6"/>
<dbReference type="PANTHER" id="PTHR33493:SF33">
    <property type="entry name" value="OS09G0278000 PROTEIN"/>
    <property type="match status" value="1"/>
</dbReference>
<evidence type="ECO:0000313" key="3">
    <source>
        <dbReference type="EnsemblPlants" id="LPERR09G02380.1"/>
    </source>
</evidence>
<name>A0A0D9XBX6_9ORYZ</name>
<evidence type="ECO:0000256" key="2">
    <source>
        <dbReference type="SAM" id="MobiDB-lite"/>
    </source>
</evidence>
<dbReference type="EnsemblPlants" id="LPERR09G02380.1">
    <property type="protein sequence ID" value="LPERR09G02380.1"/>
    <property type="gene ID" value="LPERR09G02380"/>
</dbReference>
<dbReference type="STRING" id="77586.A0A0D9XBX6"/>
<reference evidence="3 4" key="1">
    <citation type="submission" date="2012-08" db="EMBL/GenBank/DDBJ databases">
        <title>Oryza genome evolution.</title>
        <authorList>
            <person name="Wing R.A."/>
        </authorList>
    </citation>
    <scope>NUCLEOTIDE SEQUENCE</scope>
</reference>
<reference evidence="4" key="2">
    <citation type="submission" date="2013-12" db="EMBL/GenBank/DDBJ databases">
        <authorList>
            <person name="Yu Y."/>
            <person name="Lee S."/>
            <person name="de Baynast K."/>
            <person name="Wissotski M."/>
            <person name="Liu L."/>
            <person name="Talag J."/>
            <person name="Goicoechea J."/>
            <person name="Angelova A."/>
            <person name="Jetty R."/>
            <person name="Kudrna D."/>
            <person name="Golser W."/>
            <person name="Rivera L."/>
            <person name="Zhang J."/>
            <person name="Wing R."/>
        </authorList>
    </citation>
    <scope>NUCLEOTIDE SEQUENCE</scope>
</reference>
<feature type="compositionally biased region" description="Basic and acidic residues" evidence="2">
    <location>
        <begin position="42"/>
        <end position="68"/>
    </location>
</feature>
<proteinExistence type="inferred from homology"/>
<keyword evidence="4" id="KW-1185">Reference proteome</keyword>
<reference evidence="3" key="3">
    <citation type="submission" date="2015-04" db="UniProtKB">
        <authorList>
            <consortium name="EnsemblPlants"/>
        </authorList>
    </citation>
    <scope>IDENTIFICATION</scope>
</reference>
<dbReference type="eggNOG" id="ENOG502T220">
    <property type="taxonomic scope" value="Eukaryota"/>
</dbReference>
<dbReference type="Gramene" id="LPERR09G02380.1">
    <property type="protein sequence ID" value="LPERR09G02380.1"/>
    <property type="gene ID" value="LPERR09G02380"/>
</dbReference>
<protein>
    <submittedName>
        <fullName evidence="3">Uncharacterized protein</fullName>
    </submittedName>
</protein>
<evidence type="ECO:0000256" key="1">
    <source>
        <dbReference type="ARBA" id="ARBA00010975"/>
    </source>
</evidence>
<organism evidence="3 4">
    <name type="scientific">Leersia perrieri</name>
    <dbReference type="NCBI Taxonomy" id="77586"/>
    <lineage>
        <taxon>Eukaryota</taxon>
        <taxon>Viridiplantae</taxon>
        <taxon>Streptophyta</taxon>
        <taxon>Embryophyta</taxon>
        <taxon>Tracheophyta</taxon>
        <taxon>Spermatophyta</taxon>
        <taxon>Magnoliopsida</taxon>
        <taxon>Liliopsida</taxon>
        <taxon>Poales</taxon>
        <taxon>Poaceae</taxon>
        <taxon>BOP clade</taxon>
        <taxon>Oryzoideae</taxon>
        <taxon>Oryzeae</taxon>
        <taxon>Oryzinae</taxon>
        <taxon>Leersia</taxon>
    </lineage>
</organism>
<feature type="region of interest" description="Disordered" evidence="2">
    <location>
        <begin position="42"/>
        <end position="144"/>
    </location>
</feature>
<dbReference type="HOGENOM" id="CLU_114722_1_0_1"/>
<dbReference type="PANTHER" id="PTHR33493">
    <property type="entry name" value="LATE EMBRYOGENESIS ABUNDANT PROTEIN 6-RELATED"/>
    <property type="match status" value="1"/>
</dbReference>
<dbReference type="Proteomes" id="UP000032180">
    <property type="component" value="Chromosome 9"/>
</dbReference>